<protein>
    <recommendedName>
        <fullName evidence="13">Lysine--tRNA ligase</fullName>
        <ecNumber evidence="13">6.1.1.6</ecNumber>
    </recommendedName>
    <alternativeName>
        <fullName evidence="13">Lysyl-tRNA synthetase</fullName>
        <shortName evidence="13">LysRS</shortName>
    </alternativeName>
</protein>
<evidence type="ECO:0000256" key="11">
    <source>
        <dbReference type="ARBA" id="ARBA00023146"/>
    </source>
</evidence>
<dbReference type="InterPro" id="IPR004365">
    <property type="entry name" value="NA-bd_OB_tRNA"/>
</dbReference>
<accession>A0A5J4J8M3</accession>
<evidence type="ECO:0000256" key="5">
    <source>
        <dbReference type="ARBA" id="ARBA00022598"/>
    </source>
</evidence>
<keyword evidence="10 13" id="KW-0648">Protein biosynthesis</keyword>
<dbReference type="HAMAP" id="MF_00252">
    <property type="entry name" value="Lys_tRNA_synth_class2"/>
    <property type="match status" value="1"/>
</dbReference>
<comment type="catalytic activity">
    <reaction evidence="12 13 14">
        <text>tRNA(Lys) + L-lysine + ATP = L-lysyl-tRNA(Lys) + AMP + diphosphate</text>
        <dbReference type="Rhea" id="RHEA:20792"/>
        <dbReference type="Rhea" id="RHEA-COMP:9696"/>
        <dbReference type="Rhea" id="RHEA-COMP:9697"/>
        <dbReference type="ChEBI" id="CHEBI:30616"/>
        <dbReference type="ChEBI" id="CHEBI:32551"/>
        <dbReference type="ChEBI" id="CHEBI:33019"/>
        <dbReference type="ChEBI" id="CHEBI:78442"/>
        <dbReference type="ChEBI" id="CHEBI:78529"/>
        <dbReference type="ChEBI" id="CHEBI:456215"/>
        <dbReference type="EC" id="6.1.1.6"/>
    </reaction>
</comment>
<feature type="domain" description="Aminoacyl-transfer RNA synthetases class-II family profile" evidence="15">
    <location>
        <begin position="178"/>
        <end position="489"/>
    </location>
</feature>
<evidence type="ECO:0000256" key="1">
    <source>
        <dbReference type="ARBA" id="ARBA00004496"/>
    </source>
</evidence>
<dbReference type="SUPFAM" id="SSF55681">
    <property type="entry name" value="Class II aaRS and biotin synthetases"/>
    <property type="match status" value="1"/>
</dbReference>
<feature type="binding site" evidence="13">
    <location>
        <position position="405"/>
    </location>
    <ligand>
        <name>Mg(2+)</name>
        <dbReference type="ChEBI" id="CHEBI:18420"/>
        <label>1</label>
    </ligand>
</feature>
<dbReference type="GO" id="GO:0000287">
    <property type="term" value="F:magnesium ion binding"/>
    <property type="evidence" value="ECO:0007669"/>
    <property type="project" value="UniProtKB-UniRule"/>
</dbReference>
<dbReference type="Gene3D" id="2.40.50.140">
    <property type="entry name" value="Nucleic acid-binding proteins"/>
    <property type="match status" value="1"/>
</dbReference>
<dbReference type="Pfam" id="PF01336">
    <property type="entry name" value="tRNA_anti-codon"/>
    <property type="match status" value="1"/>
</dbReference>
<dbReference type="GO" id="GO:0016740">
    <property type="term" value="F:transferase activity"/>
    <property type="evidence" value="ECO:0007669"/>
    <property type="project" value="UniProtKB-ARBA"/>
</dbReference>
<evidence type="ECO:0000256" key="8">
    <source>
        <dbReference type="ARBA" id="ARBA00022840"/>
    </source>
</evidence>
<keyword evidence="4 13" id="KW-0963">Cytoplasm</keyword>
<proteinExistence type="inferred from homology"/>
<dbReference type="InterPro" id="IPR018149">
    <property type="entry name" value="Lys-tRNA-synth_II_C"/>
</dbReference>
<evidence type="ECO:0000256" key="4">
    <source>
        <dbReference type="ARBA" id="ARBA00022490"/>
    </source>
</evidence>
<dbReference type="Gene3D" id="3.30.930.10">
    <property type="entry name" value="Bira Bifunctional Protein, Domain 2"/>
    <property type="match status" value="1"/>
</dbReference>
<dbReference type="PANTHER" id="PTHR42918:SF15">
    <property type="entry name" value="LYSINE--TRNA LIGASE, CHLOROPLASTIC_MITOCHONDRIAL"/>
    <property type="match status" value="1"/>
</dbReference>
<dbReference type="FunFam" id="3.30.930.10:FF:000001">
    <property type="entry name" value="Lysine--tRNA ligase"/>
    <property type="match status" value="1"/>
</dbReference>
<dbReference type="InterPro" id="IPR044136">
    <property type="entry name" value="Lys-tRNA-ligase_II_N"/>
</dbReference>
<dbReference type="Proteomes" id="UP000391919">
    <property type="component" value="Unassembled WGS sequence"/>
</dbReference>
<evidence type="ECO:0000256" key="14">
    <source>
        <dbReference type="RuleBase" id="RU000336"/>
    </source>
</evidence>
<dbReference type="GO" id="GO:0140096">
    <property type="term" value="F:catalytic activity, acting on a protein"/>
    <property type="evidence" value="ECO:0007669"/>
    <property type="project" value="UniProtKB-ARBA"/>
</dbReference>
<dbReference type="GO" id="GO:0004824">
    <property type="term" value="F:lysine-tRNA ligase activity"/>
    <property type="evidence" value="ECO:0007669"/>
    <property type="project" value="UniProtKB-UniRule"/>
</dbReference>
<comment type="subcellular location">
    <subcellularLocation>
        <location evidence="1 13">Cytoplasm</location>
    </subcellularLocation>
</comment>
<dbReference type="InterPro" id="IPR004364">
    <property type="entry name" value="Aa-tRNA-synt_II"/>
</dbReference>
<dbReference type="EMBL" id="BKZQ01000040">
    <property type="protein sequence ID" value="GER71216.1"/>
    <property type="molecule type" value="Genomic_DNA"/>
</dbReference>
<reference evidence="16 17" key="1">
    <citation type="submission" date="2019-09" db="EMBL/GenBank/DDBJ databases">
        <title>Draft genome sequence of Bacillus sp. JC-7.</title>
        <authorList>
            <person name="Tanaka N."/>
            <person name="Shiwa Y."/>
            <person name="Fujita N."/>
            <person name="Tanasupawat S."/>
        </authorList>
    </citation>
    <scope>NUCLEOTIDE SEQUENCE [LARGE SCALE GENOMIC DNA]</scope>
    <source>
        <strain evidence="16 17">JC-7</strain>
    </source>
</reference>
<keyword evidence="9 13" id="KW-0460">Magnesium</keyword>
<comment type="caution">
    <text evidence="16">The sequence shown here is derived from an EMBL/GenBank/DDBJ whole genome shotgun (WGS) entry which is preliminary data.</text>
</comment>
<dbReference type="EC" id="6.1.1.6" evidence="13"/>
<comment type="subunit">
    <text evidence="3 13">Homodimer.</text>
</comment>
<name>A0A5J4J8M3_9BACI</name>
<gene>
    <name evidence="13 16" type="primary">lysS</name>
    <name evidence="16" type="ORF">BpJC7_25190</name>
</gene>
<keyword evidence="5 13" id="KW-0436">Ligase</keyword>
<dbReference type="GO" id="GO:0006430">
    <property type="term" value="P:lysyl-tRNA aminoacylation"/>
    <property type="evidence" value="ECO:0007669"/>
    <property type="project" value="UniProtKB-UniRule"/>
</dbReference>
<evidence type="ECO:0000256" key="6">
    <source>
        <dbReference type="ARBA" id="ARBA00022723"/>
    </source>
</evidence>
<feature type="binding site" evidence="13">
    <location>
        <position position="412"/>
    </location>
    <ligand>
        <name>Mg(2+)</name>
        <dbReference type="ChEBI" id="CHEBI:18420"/>
        <label>1</label>
    </ligand>
</feature>
<dbReference type="InterPro" id="IPR006195">
    <property type="entry name" value="aa-tRNA-synth_II"/>
</dbReference>
<comment type="similarity">
    <text evidence="2 13">Belongs to the class-II aminoacyl-tRNA synthetase family.</text>
</comment>
<evidence type="ECO:0000313" key="17">
    <source>
        <dbReference type="Proteomes" id="UP000391919"/>
    </source>
</evidence>
<dbReference type="AlphaFoldDB" id="A0A5J4J8M3"/>
<evidence type="ECO:0000259" key="15">
    <source>
        <dbReference type="PROSITE" id="PS50862"/>
    </source>
</evidence>
<comment type="cofactor">
    <cofactor evidence="13 14">
        <name>Mg(2+)</name>
        <dbReference type="ChEBI" id="CHEBI:18420"/>
    </cofactor>
    <text evidence="13 14">Binds 3 Mg(2+) ions per subunit.</text>
</comment>
<dbReference type="GO" id="GO:0005524">
    <property type="term" value="F:ATP binding"/>
    <property type="evidence" value="ECO:0007669"/>
    <property type="project" value="UniProtKB-UniRule"/>
</dbReference>
<feature type="binding site" evidence="13">
    <location>
        <position position="412"/>
    </location>
    <ligand>
        <name>Mg(2+)</name>
        <dbReference type="ChEBI" id="CHEBI:18420"/>
        <label>2</label>
    </ligand>
</feature>
<dbReference type="PANTHER" id="PTHR42918">
    <property type="entry name" value="LYSYL-TRNA SYNTHETASE"/>
    <property type="match status" value="1"/>
</dbReference>
<dbReference type="GO" id="GO:0000049">
    <property type="term" value="F:tRNA binding"/>
    <property type="evidence" value="ECO:0007669"/>
    <property type="project" value="TreeGrafter"/>
</dbReference>
<dbReference type="NCBIfam" id="NF001756">
    <property type="entry name" value="PRK00484.1"/>
    <property type="match status" value="1"/>
</dbReference>
<keyword evidence="7 13" id="KW-0547">Nucleotide-binding</keyword>
<evidence type="ECO:0000256" key="12">
    <source>
        <dbReference type="ARBA" id="ARBA00048573"/>
    </source>
</evidence>
<organism evidence="16 17">
    <name type="scientific">Weizmannia acidilactici</name>
    <dbReference type="NCBI Taxonomy" id="2607726"/>
    <lineage>
        <taxon>Bacteria</taxon>
        <taxon>Bacillati</taxon>
        <taxon>Bacillota</taxon>
        <taxon>Bacilli</taxon>
        <taxon>Bacillales</taxon>
        <taxon>Bacillaceae</taxon>
        <taxon>Heyndrickxia</taxon>
    </lineage>
</organism>
<dbReference type="InterPro" id="IPR034762">
    <property type="entry name" value="Lys-tRNA-ligase_II_bac/euk"/>
</dbReference>
<dbReference type="NCBIfam" id="TIGR00499">
    <property type="entry name" value="lysS_bact"/>
    <property type="match status" value="1"/>
</dbReference>
<dbReference type="InterPro" id="IPR002313">
    <property type="entry name" value="Lys-tRNA-ligase_II"/>
</dbReference>
<dbReference type="GO" id="GO:0005829">
    <property type="term" value="C:cytosol"/>
    <property type="evidence" value="ECO:0007669"/>
    <property type="project" value="TreeGrafter"/>
</dbReference>
<dbReference type="CDD" id="cd04322">
    <property type="entry name" value="LysRS_N"/>
    <property type="match status" value="1"/>
</dbReference>
<dbReference type="CDD" id="cd00775">
    <property type="entry name" value="LysRS_core"/>
    <property type="match status" value="1"/>
</dbReference>
<dbReference type="SUPFAM" id="SSF50249">
    <property type="entry name" value="Nucleic acid-binding proteins"/>
    <property type="match status" value="1"/>
</dbReference>
<keyword evidence="8 13" id="KW-0067">ATP-binding</keyword>
<evidence type="ECO:0000313" key="16">
    <source>
        <dbReference type="EMBL" id="GER71216.1"/>
    </source>
</evidence>
<evidence type="ECO:0000256" key="7">
    <source>
        <dbReference type="ARBA" id="ARBA00022741"/>
    </source>
</evidence>
<sequence length="495" mass="57622">MSGENINEQYLVRKEKMEALREKGIDPFGKRFDRTANTEELKQKYGEWTEEELEEKEIPVAIAGRIMTKRRKGKAGFAHIQDLKGQIQFYIRQDAVGEEQYELFKNADLGDIVGLKGTVFRTKVGELSVKVKEFILLTKALRPLPDKFHGLRDIEQRYRQRYLDLIMNEESKNTFIARSRIVQSIRNYLDKSGYLEVETPMMHTIAGGAAARPFITHHNALDMDLYMRIAIELHLKRLIVGGLEKVYEIGRVFRNEGIDTRHNPEFTMLELYEAYADFNDIMRLTENLIAHTAKEVLGKTTIQYGEHEVNLEPEWRRLHMVDAIKEYTGVDFWNVTSTEEARALAKEHNIEITEHMEYGHIVNEFFEQRVEDKLIQPTFIYGHPVEISPLARKNEKDPRFTDRFELFIVGREHANAFTELNDPIDQRERFLNQLKEREQGNDEAHQMDEDFLEALEYGMPPTGGLGIGIDRLVMLLTNSPSIRDVLLFPLMKSRG</sequence>
<evidence type="ECO:0000256" key="2">
    <source>
        <dbReference type="ARBA" id="ARBA00008226"/>
    </source>
</evidence>
<dbReference type="FunFam" id="2.40.50.140:FF:000024">
    <property type="entry name" value="Lysine--tRNA ligase"/>
    <property type="match status" value="1"/>
</dbReference>
<evidence type="ECO:0000256" key="3">
    <source>
        <dbReference type="ARBA" id="ARBA00011738"/>
    </source>
</evidence>
<dbReference type="PIRSF" id="PIRSF039101">
    <property type="entry name" value="LysRS2"/>
    <property type="match status" value="1"/>
</dbReference>
<evidence type="ECO:0000256" key="13">
    <source>
        <dbReference type="HAMAP-Rule" id="MF_00252"/>
    </source>
</evidence>
<dbReference type="PROSITE" id="PS50862">
    <property type="entry name" value="AA_TRNA_LIGASE_II"/>
    <property type="match status" value="1"/>
</dbReference>
<evidence type="ECO:0000256" key="10">
    <source>
        <dbReference type="ARBA" id="ARBA00022917"/>
    </source>
</evidence>
<dbReference type="RefSeq" id="WP_151681526.1">
    <property type="nucleotide sequence ID" value="NZ_BKZQ01000040.1"/>
</dbReference>
<keyword evidence="11 13" id="KW-0030">Aminoacyl-tRNA synthetase</keyword>
<dbReference type="Pfam" id="PF00152">
    <property type="entry name" value="tRNA-synt_2"/>
    <property type="match status" value="1"/>
</dbReference>
<keyword evidence="17" id="KW-1185">Reference proteome</keyword>
<evidence type="ECO:0000256" key="9">
    <source>
        <dbReference type="ARBA" id="ARBA00022842"/>
    </source>
</evidence>
<dbReference type="InterPro" id="IPR045864">
    <property type="entry name" value="aa-tRNA-synth_II/BPL/LPL"/>
</dbReference>
<keyword evidence="6 13" id="KW-0479">Metal-binding</keyword>
<dbReference type="InterPro" id="IPR012340">
    <property type="entry name" value="NA-bd_OB-fold"/>
</dbReference>
<dbReference type="PRINTS" id="PR00982">
    <property type="entry name" value="TRNASYNTHLYS"/>
</dbReference>